<evidence type="ECO:0000256" key="7">
    <source>
        <dbReference type="ARBA" id="ARBA00022517"/>
    </source>
</evidence>
<evidence type="ECO:0000256" key="22">
    <source>
        <dbReference type="PIRSR" id="PIRSR038147-3"/>
    </source>
</evidence>
<dbReference type="STRING" id="78915.A0A4P9XM70"/>
<feature type="region of interest" description="Disordered" evidence="23">
    <location>
        <begin position="382"/>
        <end position="578"/>
    </location>
</feature>
<feature type="binding site" evidence="21">
    <location>
        <position position="127"/>
    </location>
    <ligand>
        <name>ATP</name>
        <dbReference type="ChEBI" id="CHEBI:30616"/>
    </ligand>
</feature>
<evidence type="ECO:0000256" key="6">
    <source>
        <dbReference type="ARBA" id="ARBA00022490"/>
    </source>
</evidence>
<dbReference type="GO" id="GO:0004674">
    <property type="term" value="F:protein serine/threonine kinase activity"/>
    <property type="evidence" value="ECO:0007669"/>
    <property type="project" value="UniProtKB-KW"/>
</dbReference>
<dbReference type="CDD" id="cd05147">
    <property type="entry name" value="RIO1_euk"/>
    <property type="match status" value="1"/>
</dbReference>
<organism evidence="25 26">
    <name type="scientific">Thamnocephalis sphaerospora</name>
    <dbReference type="NCBI Taxonomy" id="78915"/>
    <lineage>
        <taxon>Eukaryota</taxon>
        <taxon>Fungi</taxon>
        <taxon>Fungi incertae sedis</taxon>
        <taxon>Zoopagomycota</taxon>
        <taxon>Zoopagomycotina</taxon>
        <taxon>Zoopagomycetes</taxon>
        <taxon>Zoopagales</taxon>
        <taxon>Sigmoideomycetaceae</taxon>
        <taxon>Thamnocephalis</taxon>
    </lineage>
</organism>
<dbReference type="GO" id="GO:0046872">
    <property type="term" value="F:metal ion binding"/>
    <property type="evidence" value="ECO:0007669"/>
    <property type="project" value="UniProtKB-KW"/>
</dbReference>
<dbReference type="EMBL" id="KZ992902">
    <property type="protein sequence ID" value="RKP06350.1"/>
    <property type="molecule type" value="Genomic_DNA"/>
</dbReference>
<evidence type="ECO:0000256" key="10">
    <source>
        <dbReference type="ARBA" id="ARBA00022723"/>
    </source>
</evidence>
<evidence type="ECO:0000256" key="19">
    <source>
        <dbReference type="ARBA" id="ARBA00068838"/>
    </source>
</evidence>
<dbReference type="OrthoDB" id="205248at2759"/>
<feature type="region of interest" description="Disordered" evidence="23">
    <location>
        <begin position="1"/>
        <end position="20"/>
    </location>
</feature>
<evidence type="ECO:0000256" key="20">
    <source>
        <dbReference type="PIRSR" id="PIRSR038147-1"/>
    </source>
</evidence>
<evidence type="ECO:0000256" key="2">
    <source>
        <dbReference type="ARBA" id="ARBA00004496"/>
    </source>
</evidence>
<dbReference type="GO" id="GO:0016787">
    <property type="term" value="F:hydrolase activity"/>
    <property type="evidence" value="ECO:0007669"/>
    <property type="project" value="UniProtKB-KW"/>
</dbReference>
<evidence type="ECO:0000256" key="3">
    <source>
        <dbReference type="ARBA" id="ARBA00009196"/>
    </source>
</evidence>
<dbReference type="InterPro" id="IPR018934">
    <property type="entry name" value="RIO_dom"/>
</dbReference>
<dbReference type="InterPro" id="IPR008266">
    <property type="entry name" value="Tyr_kinase_AS"/>
</dbReference>
<protein>
    <recommendedName>
        <fullName evidence="5">Serine/threonine-protein kinase RIO1</fullName>
        <ecNumber evidence="4">2.7.11.1</ecNumber>
    </recommendedName>
    <alternativeName>
        <fullName evidence="19">Serine/threonine-protein kinase rio1</fullName>
    </alternativeName>
</protein>
<feature type="compositionally biased region" description="Basic residues" evidence="23">
    <location>
        <begin position="552"/>
        <end position="578"/>
    </location>
</feature>
<evidence type="ECO:0000313" key="25">
    <source>
        <dbReference type="EMBL" id="RKP06350.1"/>
    </source>
</evidence>
<evidence type="ECO:0000259" key="24">
    <source>
        <dbReference type="PROSITE" id="PS50011"/>
    </source>
</evidence>
<dbReference type="FunFam" id="1.10.510.10:FF:000232">
    <property type="entry name" value="Serine/threonine-protein kinase RIO1"/>
    <property type="match status" value="1"/>
</dbReference>
<feature type="active site" description="Proton acceptor" evidence="20">
    <location>
        <position position="244"/>
    </location>
</feature>
<keyword evidence="12" id="KW-0418">Kinase</keyword>
<comment type="cofactor">
    <cofactor evidence="1 22">
        <name>Mg(2+)</name>
        <dbReference type="ChEBI" id="CHEBI:18420"/>
    </cofactor>
</comment>
<accession>A0A4P9XM70</accession>
<evidence type="ECO:0000256" key="13">
    <source>
        <dbReference type="ARBA" id="ARBA00022801"/>
    </source>
</evidence>
<keyword evidence="9" id="KW-0808">Transferase</keyword>
<feature type="compositionally biased region" description="Basic and acidic residues" evidence="23">
    <location>
        <begin position="531"/>
        <end position="551"/>
    </location>
</feature>
<keyword evidence="15" id="KW-0460">Magnesium</keyword>
<feature type="domain" description="Protein kinase" evidence="24">
    <location>
        <begin position="99"/>
        <end position="382"/>
    </location>
</feature>
<evidence type="ECO:0000256" key="9">
    <source>
        <dbReference type="ARBA" id="ARBA00022679"/>
    </source>
</evidence>
<evidence type="ECO:0000256" key="1">
    <source>
        <dbReference type="ARBA" id="ARBA00001946"/>
    </source>
</evidence>
<keyword evidence="11 21" id="KW-0547">Nucleotide-binding</keyword>
<dbReference type="Pfam" id="PF01163">
    <property type="entry name" value="RIO1"/>
    <property type="match status" value="1"/>
</dbReference>
<evidence type="ECO:0000256" key="11">
    <source>
        <dbReference type="ARBA" id="ARBA00022741"/>
    </source>
</evidence>
<comment type="catalytic activity">
    <reaction evidence="17">
        <text>L-seryl-[protein] + ATP = O-phospho-L-seryl-[protein] + ADP + H(+)</text>
        <dbReference type="Rhea" id="RHEA:17989"/>
        <dbReference type="Rhea" id="RHEA-COMP:9863"/>
        <dbReference type="Rhea" id="RHEA-COMP:11604"/>
        <dbReference type="ChEBI" id="CHEBI:15378"/>
        <dbReference type="ChEBI" id="CHEBI:29999"/>
        <dbReference type="ChEBI" id="CHEBI:30616"/>
        <dbReference type="ChEBI" id="CHEBI:83421"/>
        <dbReference type="ChEBI" id="CHEBI:456216"/>
        <dbReference type="EC" id="2.7.11.1"/>
    </reaction>
</comment>
<dbReference type="EC" id="2.7.11.1" evidence="4"/>
<dbReference type="InterPro" id="IPR000687">
    <property type="entry name" value="RIO_kinase"/>
</dbReference>
<dbReference type="GO" id="GO:0005524">
    <property type="term" value="F:ATP binding"/>
    <property type="evidence" value="ECO:0007669"/>
    <property type="project" value="UniProtKB-KW"/>
</dbReference>
<evidence type="ECO:0000256" key="4">
    <source>
        <dbReference type="ARBA" id="ARBA00012513"/>
    </source>
</evidence>
<keyword evidence="7" id="KW-0690">Ribosome biogenesis</keyword>
<feature type="compositionally biased region" description="Basic and acidic residues" evidence="23">
    <location>
        <begin position="432"/>
        <end position="445"/>
    </location>
</feature>
<dbReference type="InterPro" id="IPR000719">
    <property type="entry name" value="Prot_kinase_dom"/>
</dbReference>
<keyword evidence="14 21" id="KW-0067">ATP-binding</keyword>
<dbReference type="PROSITE" id="PS00109">
    <property type="entry name" value="PROTEIN_KINASE_TYR"/>
    <property type="match status" value="1"/>
</dbReference>
<dbReference type="InterPro" id="IPR018935">
    <property type="entry name" value="RIO_kinase_CS"/>
</dbReference>
<feature type="active site" description="4-aspartylphosphate intermediate" evidence="20">
    <location>
        <position position="261"/>
    </location>
</feature>
<evidence type="ECO:0000256" key="21">
    <source>
        <dbReference type="PIRSR" id="PIRSR038147-2"/>
    </source>
</evidence>
<dbReference type="AlphaFoldDB" id="A0A4P9XM70"/>
<evidence type="ECO:0000313" key="26">
    <source>
        <dbReference type="Proteomes" id="UP000271241"/>
    </source>
</evidence>
<dbReference type="PROSITE" id="PS50011">
    <property type="entry name" value="PROTEIN_KINASE_DOM"/>
    <property type="match status" value="1"/>
</dbReference>
<feature type="binding site" evidence="22">
    <location>
        <position position="249"/>
    </location>
    <ligand>
        <name>Mg(2+)</name>
        <dbReference type="ChEBI" id="CHEBI:18420"/>
    </ligand>
</feature>
<evidence type="ECO:0000256" key="18">
    <source>
        <dbReference type="ARBA" id="ARBA00049360"/>
    </source>
</evidence>
<evidence type="ECO:0000256" key="5">
    <source>
        <dbReference type="ARBA" id="ARBA00016038"/>
    </source>
</evidence>
<feature type="compositionally biased region" description="Low complexity" evidence="23">
    <location>
        <begin position="389"/>
        <end position="402"/>
    </location>
</feature>
<dbReference type="Proteomes" id="UP000271241">
    <property type="component" value="Unassembled WGS sequence"/>
</dbReference>
<dbReference type="Gene3D" id="1.10.510.10">
    <property type="entry name" value="Transferase(Phosphotransferase) domain 1"/>
    <property type="match status" value="1"/>
</dbReference>
<evidence type="ECO:0000256" key="15">
    <source>
        <dbReference type="ARBA" id="ARBA00022842"/>
    </source>
</evidence>
<feature type="binding site" evidence="21">
    <location>
        <position position="199"/>
    </location>
    <ligand>
        <name>ATP</name>
        <dbReference type="ChEBI" id="CHEBI:30616"/>
    </ligand>
</feature>
<dbReference type="GO" id="GO:0005737">
    <property type="term" value="C:cytoplasm"/>
    <property type="evidence" value="ECO:0007669"/>
    <property type="project" value="UniProtKB-SubCell"/>
</dbReference>
<dbReference type="SUPFAM" id="SSF56112">
    <property type="entry name" value="Protein kinase-like (PK-like)"/>
    <property type="match status" value="1"/>
</dbReference>
<keyword evidence="6" id="KW-0963">Cytoplasm</keyword>
<feature type="compositionally biased region" description="Polar residues" evidence="23">
    <location>
        <begin position="8"/>
        <end position="17"/>
    </location>
</feature>
<evidence type="ECO:0000256" key="12">
    <source>
        <dbReference type="ARBA" id="ARBA00022777"/>
    </source>
</evidence>
<keyword evidence="13" id="KW-0378">Hydrolase</keyword>
<proteinExistence type="inferred from homology"/>
<sequence length="578" mass="65307">SAVHSQPKAKTTGSGSSALDRASDQLASLSKYANRIHLDELGGQRISTSVANDIKISSKKAQGDRHRTTDKADRATVEQVLDPRTRIILFKLLNRNVIYEINGCVSTGKEANVYHATTEDGQHRAIKVYKTSILTFKDRDRYVTGEFRFRHGYSKHNPRKMVKVWAEKEMRNLKRLHQAGIPCPEPLLLRQHVLLMEFLGGKDGWAYPRLKDASIPASRYPELYRQLVKNMRTLYQVCRLVHADLSEYNILYNARMLYIIDVSQSVEHDHPHALDFLRKDCQNVTDFFRRNGVHVMRLSELFDFVTSTQFGISDEQVEQELDKIEEVISARPATDNAEELIAEAVFQQAYIPRTLDEVFDVERDAAKVQRGEANELIYHKLTGLAPSKTQSAEQEESAPSSTTKDRQSKLPSATTLAVKKASKTVHFAETIEEQRSAPVAEKDSSTDVSATAKVAADATEPSATTTDRPEKADDTTNGGDEHDDSGSEDDDDEESDSDWSGSEDDESGSEDDESSERWRRRKEKPPRGKRHESSDARKASERKLAAKESARERRKTKMPKAVKKRKEKLTTKSKSKKK</sequence>
<dbReference type="PIRSF" id="PIRSF038147">
    <property type="entry name" value="Ser/Thr_PK_RIO1"/>
    <property type="match status" value="1"/>
</dbReference>
<evidence type="ECO:0000256" key="16">
    <source>
        <dbReference type="ARBA" id="ARBA00047899"/>
    </source>
</evidence>
<dbReference type="GO" id="GO:0042254">
    <property type="term" value="P:ribosome biogenesis"/>
    <property type="evidence" value="ECO:0007669"/>
    <property type="project" value="UniProtKB-KW"/>
</dbReference>
<comment type="subcellular location">
    <subcellularLocation>
        <location evidence="2">Cytoplasm</location>
    </subcellularLocation>
</comment>
<keyword evidence="8" id="KW-0723">Serine/threonine-protein kinase</keyword>
<dbReference type="Gene3D" id="3.30.200.20">
    <property type="entry name" value="Phosphorylase Kinase, domain 1"/>
    <property type="match status" value="1"/>
</dbReference>
<comment type="catalytic activity">
    <reaction evidence="16">
        <text>L-threonyl-[protein] + ATP = O-phospho-L-threonyl-[protein] + ADP + H(+)</text>
        <dbReference type="Rhea" id="RHEA:46608"/>
        <dbReference type="Rhea" id="RHEA-COMP:11060"/>
        <dbReference type="Rhea" id="RHEA-COMP:11605"/>
        <dbReference type="ChEBI" id="CHEBI:15378"/>
        <dbReference type="ChEBI" id="CHEBI:30013"/>
        <dbReference type="ChEBI" id="CHEBI:30616"/>
        <dbReference type="ChEBI" id="CHEBI:61977"/>
        <dbReference type="ChEBI" id="CHEBI:456216"/>
        <dbReference type="EC" id="2.7.11.1"/>
    </reaction>
</comment>
<evidence type="ECO:0000256" key="8">
    <source>
        <dbReference type="ARBA" id="ARBA00022527"/>
    </source>
</evidence>
<dbReference type="InterPro" id="IPR051272">
    <property type="entry name" value="RIO-type_Ser/Thr_kinase"/>
</dbReference>
<feature type="non-terminal residue" evidence="25">
    <location>
        <position position="1"/>
    </location>
</feature>
<dbReference type="InterPro" id="IPR011009">
    <property type="entry name" value="Kinase-like_dom_sf"/>
</dbReference>
<name>A0A4P9XM70_9FUNG</name>
<dbReference type="PROSITE" id="PS01245">
    <property type="entry name" value="RIO1"/>
    <property type="match status" value="1"/>
</dbReference>
<feature type="binding site" evidence="22">
    <location>
        <position position="261"/>
    </location>
    <ligand>
        <name>Mg(2+)</name>
        <dbReference type="ChEBI" id="CHEBI:18420"/>
    </ligand>
</feature>
<evidence type="ECO:0000256" key="17">
    <source>
        <dbReference type="ARBA" id="ARBA00048679"/>
    </source>
</evidence>
<gene>
    <name evidence="25" type="ORF">THASP1DRAFT_31832</name>
</gene>
<comment type="similarity">
    <text evidence="3">Belongs to the protein kinase superfamily. RIO-type Ser/Thr kinase family.</text>
</comment>
<evidence type="ECO:0000256" key="14">
    <source>
        <dbReference type="ARBA" id="ARBA00022840"/>
    </source>
</evidence>
<comment type="catalytic activity">
    <reaction evidence="18">
        <text>ATP + H2O = ADP + phosphate + H(+)</text>
        <dbReference type="Rhea" id="RHEA:13065"/>
        <dbReference type="ChEBI" id="CHEBI:15377"/>
        <dbReference type="ChEBI" id="CHEBI:15378"/>
        <dbReference type="ChEBI" id="CHEBI:30616"/>
        <dbReference type="ChEBI" id="CHEBI:43474"/>
        <dbReference type="ChEBI" id="CHEBI:456216"/>
    </reaction>
</comment>
<dbReference type="SMART" id="SM00090">
    <property type="entry name" value="RIO"/>
    <property type="match status" value="1"/>
</dbReference>
<feature type="compositionally biased region" description="Acidic residues" evidence="23">
    <location>
        <begin position="481"/>
        <end position="514"/>
    </location>
</feature>
<reference evidence="26" key="1">
    <citation type="journal article" date="2018" name="Nat. Microbiol.">
        <title>Leveraging single-cell genomics to expand the fungal tree of life.</title>
        <authorList>
            <person name="Ahrendt S.R."/>
            <person name="Quandt C.A."/>
            <person name="Ciobanu D."/>
            <person name="Clum A."/>
            <person name="Salamov A."/>
            <person name="Andreopoulos B."/>
            <person name="Cheng J.F."/>
            <person name="Woyke T."/>
            <person name="Pelin A."/>
            <person name="Henrissat B."/>
            <person name="Reynolds N.K."/>
            <person name="Benny G.L."/>
            <person name="Smith M.E."/>
            <person name="James T.Y."/>
            <person name="Grigoriev I.V."/>
        </authorList>
    </citation>
    <scope>NUCLEOTIDE SEQUENCE [LARGE SCALE GENOMIC DNA]</scope>
    <source>
        <strain evidence="26">RSA 1356</strain>
    </source>
</reference>
<dbReference type="FunFam" id="3.30.200.20:FF:000148">
    <property type="entry name" value="Serine/threonine-protein kinase RIO1"/>
    <property type="match status" value="1"/>
</dbReference>
<evidence type="ECO:0000256" key="23">
    <source>
        <dbReference type="SAM" id="MobiDB-lite"/>
    </source>
</evidence>
<dbReference type="PANTHER" id="PTHR45723">
    <property type="entry name" value="SERINE/THREONINE-PROTEIN KINASE RIO1"/>
    <property type="match status" value="1"/>
</dbReference>
<keyword evidence="26" id="KW-1185">Reference proteome</keyword>
<feature type="compositionally biased region" description="Basic residues" evidence="23">
    <location>
        <begin position="518"/>
        <end position="530"/>
    </location>
</feature>
<keyword evidence="10" id="KW-0479">Metal-binding</keyword>
<dbReference type="InterPro" id="IPR017407">
    <property type="entry name" value="Ser/Thr_kinase_Rio1"/>
</dbReference>